<dbReference type="Proteomes" id="UP001057279">
    <property type="component" value="Linkage Group LG05"/>
</dbReference>
<evidence type="ECO:0000313" key="1">
    <source>
        <dbReference type="EMBL" id="KAI4585298.1"/>
    </source>
</evidence>
<organism evidence="1 2">
    <name type="scientific">Ovis ammon polii x Ovis aries</name>
    <dbReference type="NCBI Taxonomy" id="2918886"/>
    <lineage>
        <taxon>Eukaryota</taxon>
        <taxon>Metazoa</taxon>
        <taxon>Chordata</taxon>
        <taxon>Craniata</taxon>
        <taxon>Vertebrata</taxon>
        <taxon>Euteleostomi</taxon>
        <taxon>Mammalia</taxon>
        <taxon>Eutheria</taxon>
        <taxon>Laurasiatheria</taxon>
        <taxon>Artiodactyla</taxon>
        <taxon>Ruminantia</taxon>
        <taxon>Pecora</taxon>
        <taxon>Bovidae</taxon>
        <taxon>Caprinae</taxon>
        <taxon>Ovis</taxon>
    </lineage>
</organism>
<keyword evidence="2" id="KW-1185">Reference proteome</keyword>
<sequence>MPATLGTQTHQEDALGVEEGCLGGGFRTPDVAFLHLSPPAACCPAQDQLTRRNKEEELKTVLQEAVGRTDVWTGKTVAGPIPRAGVPSLALSLESSAGFVVPLKRLDAGDPLSPGQEDGSHWQMSHRFSRKSSHMRKSHASSAPRAVKGTGSGAPPPIVLRDPSATAMETGDGLSRASSLTARRRARQRAAVQMSLTLWPPGRRSLSSAHWLWLCQGEQARSTEARAPHDCRGLQPALHDEKPPAAEAPPNTAMSSSSPQPERTHQQRRPRTAKQKADFCFQLEAKARPPTPYLVKMGQLTLSL</sequence>
<accession>A0ACB9V6C0</accession>
<reference evidence="1" key="1">
    <citation type="submission" date="2022-03" db="EMBL/GenBank/DDBJ databases">
        <title>Genomic analyses of argali, domestic sheep and their hybrids provide insights into chromosomal evolution, heterosis and genetic basis of agronomic traits.</title>
        <authorList>
            <person name="Li M."/>
        </authorList>
    </citation>
    <scope>NUCLEOTIDE SEQUENCE</scope>
    <source>
        <strain evidence="1">F1 hybrid</strain>
    </source>
</reference>
<comment type="caution">
    <text evidence="1">The sequence shown here is derived from an EMBL/GenBank/DDBJ whole genome shotgun (WGS) entry which is preliminary data.</text>
</comment>
<protein>
    <submittedName>
        <fullName evidence="1">Uncharacterized protein</fullName>
    </submittedName>
</protein>
<name>A0ACB9V6C0_9CETA</name>
<proteinExistence type="predicted"/>
<dbReference type="EMBL" id="CM043030">
    <property type="protein sequence ID" value="KAI4585298.1"/>
    <property type="molecule type" value="Genomic_DNA"/>
</dbReference>
<gene>
    <name evidence="1" type="ORF">MJG53_006832</name>
</gene>
<evidence type="ECO:0000313" key="2">
    <source>
        <dbReference type="Proteomes" id="UP001057279"/>
    </source>
</evidence>